<keyword evidence="3" id="KW-1185">Reference proteome</keyword>
<protein>
    <submittedName>
        <fullName evidence="2">Uncharacterized protein</fullName>
    </submittedName>
</protein>
<proteinExistence type="predicted"/>
<gene>
    <name evidence="2" type="ORF">PEPS_21590</name>
</gene>
<feature type="chain" id="PRO_5046373247" evidence="1">
    <location>
        <begin position="21"/>
        <end position="743"/>
    </location>
</feature>
<evidence type="ECO:0000313" key="2">
    <source>
        <dbReference type="EMBL" id="BDC99878.1"/>
    </source>
</evidence>
<dbReference type="SUPFAM" id="SSF63829">
    <property type="entry name" value="Calcium-dependent phosphotriesterase"/>
    <property type="match status" value="1"/>
</dbReference>
<dbReference type="Proteomes" id="UP001354989">
    <property type="component" value="Chromosome"/>
</dbReference>
<feature type="signal peptide" evidence="1">
    <location>
        <begin position="1"/>
        <end position="20"/>
    </location>
</feature>
<dbReference type="Gene3D" id="2.130.10.10">
    <property type="entry name" value="YVTN repeat-like/Quinoprotein amine dehydrogenase"/>
    <property type="match status" value="1"/>
</dbReference>
<keyword evidence="1" id="KW-0732">Signal</keyword>
<dbReference type="EMBL" id="AP025292">
    <property type="protein sequence ID" value="BDC99878.1"/>
    <property type="molecule type" value="Genomic_DNA"/>
</dbReference>
<sequence length="743" mass="83223">MKLRLLSLMGMLISALFVNAQELKKSPFSANWTVLTDSSYIQDFKSSPISDFGEGAINSIAFSKDGTMYLAYEGKGIFSLKDGDLKLLSEANSGSLRRVAVDGKGRLWSCSTGYLSVFEENKWRYFKLCESEEQFEEANVPLQHITDMVAGSDGVYLTGRAFISEVNKEGEDYVTETATTVFFFDGDESIAISDTNNVGASLMSNRDLLMNLKINDKDEVIGIYTTSPSLSVDEKNYFLVQIRDKKMEVVEATTKEAPSETGSKVKKLLDQISLDGLFSMHDLTFYDEAALIADNGTTLYSYKNNTWEEYLDLKTFDDSQTKIRAIEGLGDQLWIATDKSVFLLNGKKVVQQFDLTKGHFLGKNTRIYDMVADHQGKIWFLDGGLPKNNFKNVTPPKKGYSNTGITQVSSISAGPNYEMFAPTWSLVNDSKELDLLASTMQVDGENIRLDKAVIKKVVDGKEVDVVTVPGKDYLMKHTQGQDGTLFIYDKDQVHQYSEGKLTKLLEGQDPKLAKGFKGVWKLADGEIWIRAAKGMFVISVDNSVQFYTKKNDGGLPTTKPYQVFQASNGVKYMRTLWKNYKQIDGQWLDYKSAGSGYIEGENGVVYSPSGSSYGGIYEQTEKEVKNIKYNEKSVVTMESYQGANGGVWFIGNEAFYYLKNGELIKFDEWNSTLRGSWIDAVIVKDGKDYLKCIIKDFTPPKSATQQVVEPVPVKKEKFIYGKEVTWAVFNSSEVPVSVIEEEE</sequence>
<accession>A0ABN6LEM6</accession>
<dbReference type="RefSeq" id="WP_338397058.1">
    <property type="nucleotide sequence ID" value="NZ_AP025292.1"/>
</dbReference>
<name>A0ABN6LEM6_9BACT</name>
<reference evidence="2 3" key="1">
    <citation type="submission" date="2021-12" db="EMBL/GenBank/DDBJ databases">
        <title>Genome sequencing of bacteria with rrn-lacking chromosome and rrn-plasmid.</title>
        <authorList>
            <person name="Anda M."/>
            <person name="Iwasaki W."/>
        </authorList>
    </citation>
    <scope>NUCLEOTIDE SEQUENCE [LARGE SCALE GENOMIC DNA]</scope>
    <source>
        <strain evidence="2 3">NBRC 101262</strain>
    </source>
</reference>
<evidence type="ECO:0000313" key="3">
    <source>
        <dbReference type="Proteomes" id="UP001354989"/>
    </source>
</evidence>
<dbReference type="InterPro" id="IPR015943">
    <property type="entry name" value="WD40/YVTN_repeat-like_dom_sf"/>
</dbReference>
<evidence type="ECO:0000256" key="1">
    <source>
        <dbReference type="SAM" id="SignalP"/>
    </source>
</evidence>
<organism evidence="2 3">
    <name type="scientific">Persicobacter psychrovividus</name>
    <dbReference type="NCBI Taxonomy" id="387638"/>
    <lineage>
        <taxon>Bacteria</taxon>
        <taxon>Pseudomonadati</taxon>
        <taxon>Bacteroidota</taxon>
        <taxon>Cytophagia</taxon>
        <taxon>Cytophagales</taxon>
        <taxon>Persicobacteraceae</taxon>
        <taxon>Persicobacter</taxon>
    </lineage>
</organism>